<evidence type="ECO:0000256" key="3">
    <source>
        <dbReference type="ARBA" id="ARBA00017206"/>
    </source>
</evidence>
<evidence type="ECO:0000256" key="9">
    <source>
        <dbReference type="SAM" id="MobiDB-lite"/>
    </source>
</evidence>
<evidence type="ECO:0000256" key="4">
    <source>
        <dbReference type="ARBA" id="ARBA00022490"/>
    </source>
</evidence>
<feature type="coiled-coil region" evidence="8">
    <location>
        <begin position="540"/>
        <end position="595"/>
    </location>
</feature>
<evidence type="ECO:0000256" key="2">
    <source>
        <dbReference type="ARBA" id="ARBA00007700"/>
    </source>
</evidence>
<feature type="region of interest" description="Disordered" evidence="9">
    <location>
        <begin position="31"/>
        <end position="104"/>
    </location>
</feature>
<keyword evidence="4" id="KW-0963">Cytoplasm</keyword>
<dbReference type="GO" id="GO:0042073">
    <property type="term" value="P:intraciliary transport"/>
    <property type="evidence" value="ECO:0007669"/>
    <property type="project" value="InterPro"/>
</dbReference>
<dbReference type="EMBL" id="CAJNOK010001148">
    <property type="protein sequence ID" value="CAF0796009.1"/>
    <property type="molecule type" value="Genomic_DNA"/>
</dbReference>
<keyword evidence="5" id="KW-0969">Cilium</keyword>
<dbReference type="PANTHER" id="PTHR13376">
    <property type="entry name" value="INTRAFLAGELLAR TRANSPORT PROTEIN 46 HOMOLOG"/>
    <property type="match status" value="1"/>
</dbReference>
<reference evidence="11" key="1">
    <citation type="submission" date="2021-02" db="EMBL/GenBank/DDBJ databases">
        <authorList>
            <person name="Nowell W R."/>
        </authorList>
    </citation>
    <scope>NUCLEOTIDE SEQUENCE</scope>
</reference>
<organism evidence="11 12">
    <name type="scientific">Didymodactylos carnosus</name>
    <dbReference type="NCBI Taxonomy" id="1234261"/>
    <lineage>
        <taxon>Eukaryota</taxon>
        <taxon>Metazoa</taxon>
        <taxon>Spiralia</taxon>
        <taxon>Gnathifera</taxon>
        <taxon>Rotifera</taxon>
        <taxon>Eurotatoria</taxon>
        <taxon>Bdelloidea</taxon>
        <taxon>Philodinida</taxon>
        <taxon>Philodinidae</taxon>
        <taxon>Didymodactylos</taxon>
    </lineage>
</organism>
<dbReference type="EMBL" id="CAJOBA010001148">
    <property type="protein sequence ID" value="CAF3579055.1"/>
    <property type="molecule type" value="Genomic_DNA"/>
</dbReference>
<feature type="non-terminal residue" evidence="11">
    <location>
        <position position="1"/>
    </location>
</feature>
<keyword evidence="8" id="KW-0175">Coiled coil</keyword>
<comment type="subcellular location">
    <subcellularLocation>
        <location evidence="1">Cytoplasm</location>
        <location evidence="1">Cytoskeleton</location>
        <location evidence="1">Cilium basal body</location>
    </subcellularLocation>
</comment>
<proteinExistence type="inferred from homology"/>
<keyword evidence="7" id="KW-0966">Cell projection</keyword>
<dbReference type="Pfam" id="PF12317">
    <property type="entry name" value="IFT46_B_C"/>
    <property type="match status" value="1"/>
</dbReference>
<gene>
    <name evidence="10" type="ORF">OVA965_LOCUS4388</name>
    <name evidence="11" type="ORF">TMI583_LOCUS4386</name>
</gene>
<evidence type="ECO:0000256" key="1">
    <source>
        <dbReference type="ARBA" id="ARBA00004120"/>
    </source>
</evidence>
<dbReference type="Proteomes" id="UP000677228">
    <property type="component" value="Unassembled WGS sequence"/>
</dbReference>
<comment type="caution">
    <text evidence="11">The sequence shown here is derived from an EMBL/GenBank/DDBJ whole genome shotgun (WGS) entry which is preliminary data.</text>
</comment>
<comment type="similarity">
    <text evidence="2">Belongs to the IFT46 family.</text>
</comment>
<dbReference type="PANTHER" id="PTHR13376:SF0">
    <property type="entry name" value="INTRAFLAGELLAR TRANSPORT PROTEIN 46 HOMOLOG"/>
    <property type="match status" value="1"/>
</dbReference>
<evidence type="ECO:0000256" key="5">
    <source>
        <dbReference type="ARBA" id="ARBA00023069"/>
    </source>
</evidence>
<dbReference type="GO" id="GO:0005815">
    <property type="term" value="C:microtubule organizing center"/>
    <property type="evidence" value="ECO:0007669"/>
    <property type="project" value="TreeGrafter"/>
</dbReference>
<accession>A0A8S2GYY7</accession>
<dbReference type="GO" id="GO:0030992">
    <property type="term" value="C:intraciliary transport particle B"/>
    <property type="evidence" value="ECO:0007669"/>
    <property type="project" value="TreeGrafter"/>
</dbReference>
<evidence type="ECO:0000313" key="10">
    <source>
        <dbReference type="EMBL" id="CAF0796009.1"/>
    </source>
</evidence>
<dbReference type="GO" id="GO:0060271">
    <property type="term" value="P:cilium assembly"/>
    <property type="evidence" value="ECO:0007669"/>
    <property type="project" value="TreeGrafter"/>
</dbReference>
<dbReference type="Proteomes" id="UP000682733">
    <property type="component" value="Unassembled WGS sequence"/>
</dbReference>
<evidence type="ECO:0000256" key="6">
    <source>
        <dbReference type="ARBA" id="ARBA00023212"/>
    </source>
</evidence>
<evidence type="ECO:0000256" key="7">
    <source>
        <dbReference type="ARBA" id="ARBA00023273"/>
    </source>
</evidence>
<dbReference type="GO" id="GO:0031514">
    <property type="term" value="C:motile cilium"/>
    <property type="evidence" value="ECO:0007669"/>
    <property type="project" value="TreeGrafter"/>
</dbReference>
<keyword evidence="6" id="KW-0206">Cytoskeleton</keyword>
<evidence type="ECO:0000313" key="12">
    <source>
        <dbReference type="Proteomes" id="UP000682733"/>
    </source>
</evidence>
<evidence type="ECO:0000313" key="11">
    <source>
        <dbReference type="EMBL" id="CAF3579055.1"/>
    </source>
</evidence>
<dbReference type="AlphaFoldDB" id="A0A8S2GYY7"/>
<sequence>PRVVQDQPYDESMDVIDGEEVASVYTPVPHNRKLAAHDSSIAAAATGFRRGERLPESPTTSPKPGNDDTQDESDSEPQSSSQVLNGQKEYKTTDSSGGYDPTLYKDLPVSTEIKDIFKYIDKYQPQDIVLDVKLKPFIPEYVPAIGDIDAFLKVPRPDGKDDGLGLIVLDEPSAKQSDPHVLDLHLRHTSKQATSVSLPSSIRSVPNADKQPKALDEWINNISQLQKAKAVDTVHYQKPFPDTDFLMQEWPTKFEELLKETSAPPADLDVDLTTYADISCALLDIPVYKSRVQSLHALFTLYLGFKNSEVRTIIYSMDNYGRIKENQTLLQENLLYHQFLARVGHLHRKLDNNDTFEEEEEIHANPPLLLSISVTEQMRIAEYECDQSRRDVEKKMLYHLWSIDEMMYLDKLFDGDINSQIAMIREVEKRVNLYKLRMGEPGFNPNFKFSGELVLDQIKKRIHSLISLIGRFKINSAGIKHRIKSTDERIRLVDKLRETTDDVDVQMAHKKKLDFKNKADNLHRKLIVSKAHVFLRVRCLQKARENLESETLLLEEIKEKWSKNDKLIKMYKTEIDQITRESIDVQQENDSLRRNLSEIKISSSIMNYVKLVQHLKEIKHEADIYTKRVQIGEVSRTIQK</sequence>
<dbReference type="InterPro" id="IPR022088">
    <property type="entry name" value="Intraflagellar_transp_cmplxB"/>
</dbReference>
<evidence type="ECO:0000256" key="8">
    <source>
        <dbReference type="SAM" id="Coils"/>
    </source>
</evidence>
<protein>
    <recommendedName>
        <fullName evidence="3">Intraflagellar transport protein 46 homolog</fullName>
    </recommendedName>
</protein>
<name>A0A8S2GYY7_9BILA</name>